<dbReference type="InterPro" id="IPR011991">
    <property type="entry name" value="ArsR-like_HTH"/>
</dbReference>
<dbReference type="GO" id="GO:0003700">
    <property type="term" value="F:DNA-binding transcription factor activity"/>
    <property type="evidence" value="ECO:0007669"/>
    <property type="project" value="InterPro"/>
</dbReference>
<dbReference type="InterPro" id="IPR036390">
    <property type="entry name" value="WH_DNA-bd_sf"/>
</dbReference>
<dbReference type="Pfam" id="PF12840">
    <property type="entry name" value="HTH_20"/>
    <property type="match status" value="1"/>
</dbReference>
<dbReference type="PANTHER" id="PTHR38600">
    <property type="entry name" value="TRANSCRIPTIONAL REGULATORY PROTEIN"/>
    <property type="match status" value="1"/>
</dbReference>
<dbReference type="InterPro" id="IPR036388">
    <property type="entry name" value="WH-like_DNA-bd_sf"/>
</dbReference>
<feature type="domain" description="HTH arsR-type" evidence="1">
    <location>
        <begin position="1"/>
        <end position="92"/>
    </location>
</feature>
<organism evidence="2 3">
    <name type="scientific">Massilia eurypsychrophila</name>
    <dbReference type="NCBI Taxonomy" id="1485217"/>
    <lineage>
        <taxon>Bacteria</taxon>
        <taxon>Pseudomonadati</taxon>
        <taxon>Pseudomonadota</taxon>
        <taxon>Betaproteobacteria</taxon>
        <taxon>Burkholderiales</taxon>
        <taxon>Oxalobacteraceae</taxon>
        <taxon>Telluria group</taxon>
        <taxon>Massilia</taxon>
    </lineage>
</organism>
<accession>A0A2G8T958</accession>
<gene>
    <name evidence="2" type="ORF">CR105_23470</name>
</gene>
<name>A0A2G8T958_9BURK</name>
<dbReference type="InterPro" id="IPR001845">
    <property type="entry name" value="HTH_ArsR_DNA-bd_dom"/>
</dbReference>
<dbReference type="EMBL" id="PDOC01000024">
    <property type="protein sequence ID" value="PIL42571.1"/>
    <property type="molecule type" value="Genomic_DNA"/>
</dbReference>
<dbReference type="NCBIfam" id="NF033788">
    <property type="entry name" value="HTH_metalloreg"/>
    <property type="match status" value="1"/>
</dbReference>
<dbReference type="PRINTS" id="PR00778">
    <property type="entry name" value="HTHARSR"/>
</dbReference>
<dbReference type="Gene3D" id="1.10.10.10">
    <property type="entry name" value="Winged helix-like DNA-binding domain superfamily/Winged helix DNA-binding domain"/>
    <property type="match status" value="1"/>
</dbReference>
<protein>
    <submittedName>
        <fullName evidence="2">Transcriptional regulator</fullName>
    </submittedName>
</protein>
<proteinExistence type="predicted"/>
<dbReference type="SUPFAM" id="SSF46785">
    <property type="entry name" value="Winged helix' DNA-binding domain"/>
    <property type="match status" value="1"/>
</dbReference>
<dbReference type="CDD" id="cd00090">
    <property type="entry name" value="HTH_ARSR"/>
    <property type="match status" value="1"/>
</dbReference>
<evidence type="ECO:0000313" key="2">
    <source>
        <dbReference type="EMBL" id="PIL42571.1"/>
    </source>
</evidence>
<dbReference type="Proteomes" id="UP000230390">
    <property type="component" value="Unassembled WGS sequence"/>
</dbReference>
<keyword evidence="3" id="KW-1185">Reference proteome</keyword>
<dbReference type="RefSeq" id="WP_099792775.1">
    <property type="nucleotide sequence ID" value="NZ_JBHLYV010000006.1"/>
</dbReference>
<evidence type="ECO:0000313" key="3">
    <source>
        <dbReference type="Proteomes" id="UP000230390"/>
    </source>
</evidence>
<dbReference type="PANTHER" id="PTHR38600:SF2">
    <property type="entry name" value="SLL0088 PROTEIN"/>
    <property type="match status" value="1"/>
</dbReference>
<dbReference type="OrthoDB" id="9791888at2"/>
<reference evidence="2 3" key="1">
    <citation type="submission" date="2017-10" db="EMBL/GenBank/DDBJ databases">
        <title>Massilia psychrophilum sp. nov., a novel purple-pigmented bacterium isolated from Tianshan glacier, Xinjiang Municipality, China.</title>
        <authorList>
            <person name="Wang H."/>
        </authorList>
    </citation>
    <scope>NUCLEOTIDE SEQUENCE [LARGE SCALE GENOMIC DNA]</scope>
    <source>
        <strain evidence="2 3">JCM 30074</strain>
    </source>
</reference>
<dbReference type="PROSITE" id="PS50987">
    <property type="entry name" value="HTH_ARSR_2"/>
    <property type="match status" value="1"/>
</dbReference>
<evidence type="ECO:0000259" key="1">
    <source>
        <dbReference type="PROSITE" id="PS50987"/>
    </source>
</evidence>
<dbReference type="AlphaFoldDB" id="A0A2G8T958"/>
<sequence>MDGDQLSITFAALADPTRRAILARLAHGEVSVTELAAPFAISLPAVTKHLHVLERAGLVSRSRQAQWRPCKLEAAPLRAASGWIDDYREHWEASLDRLDTYLHQLQQEPADDQS</sequence>
<dbReference type="SMART" id="SM00418">
    <property type="entry name" value="HTH_ARSR"/>
    <property type="match status" value="1"/>
</dbReference>
<comment type="caution">
    <text evidence="2">The sequence shown here is derived from an EMBL/GenBank/DDBJ whole genome shotgun (WGS) entry which is preliminary data.</text>
</comment>